<evidence type="ECO:0000313" key="3">
    <source>
        <dbReference type="EMBL" id="SVE27509.1"/>
    </source>
</evidence>
<feature type="compositionally biased region" description="Basic residues" evidence="1">
    <location>
        <begin position="1"/>
        <end position="13"/>
    </location>
</feature>
<organism evidence="3">
    <name type="scientific">marine metagenome</name>
    <dbReference type="NCBI Taxonomy" id="408172"/>
    <lineage>
        <taxon>unclassified sequences</taxon>
        <taxon>metagenomes</taxon>
        <taxon>ecological metagenomes</taxon>
    </lineage>
</organism>
<keyword evidence="2" id="KW-0812">Transmembrane</keyword>
<gene>
    <name evidence="3" type="ORF">METZ01_LOCUS480363</name>
</gene>
<evidence type="ECO:0000256" key="2">
    <source>
        <dbReference type="SAM" id="Phobius"/>
    </source>
</evidence>
<feature type="transmembrane region" description="Helical" evidence="2">
    <location>
        <begin position="53"/>
        <end position="72"/>
    </location>
</feature>
<name>A0A383C630_9ZZZZ</name>
<feature type="non-terminal residue" evidence="3">
    <location>
        <position position="1"/>
    </location>
</feature>
<evidence type="ECO:0000256" key="1">
    <source>
        <dbReference type="SAM" id="MobiDB-lite"/>
    </source>
</evidence>
<accession>A0A383C630</accession>
<proteinExistence type="predicted"/>
<feature type="region of interest" description="Disordered" evidence="1">
    <location>
        <begin position="1"/>
        <end position="35"/>
    </location>
</feature>
<reference evidence="3" key="1">
    <citation type="submission" date="2018-05" db="EMBL/GenBank/DDBJ databases">
        <authorList>
            <person name="Lanie J.A."/>
            <person name="Ng W.-L."/>
            <person name="Kazmierczak K.M."/>
            <person name="Andrzejewski T.M."/>
            <person name="Davidsen T.M."/>
            <person name="Wayne K.J."/>
            <person name="Tettelin H."/>
            <person name="Glass J.I."/>
            <person name="Rusch D."/>
            <person name="Podicherti R."/>
            <person name="Tsui H.-C.T."/>
            <person name="Winkler M.E."/>
        </authorList>
    </citation>
    <scope>NUCLEOTIDE SEQUENCE</scope>
</reference>
<dbReference type="EMBL" id="UINC01206059">
    <property type="protein sequence ID" value="SVE27509.1"/>
    <property type="molecule type" value="Genomic_DNA"/>
</dbReference>
<feature type="region of interest" description="Disordered" evidence="1">
    <location>
        <begin position="222"/>
        <end position="242"/>
    </location>
</feature>
<keyword evidence="2" id="KW-1133">Transmembrane helix</keyword>
<feature type="non-terminal residue" evidence="3">
    <location>
        <position position="242"/>
    </location>
</feature>
<dbReference type="AlphaFoldDB" id="A0A383C630"/>
<sequence length="242" mass="26930">IEFPRQKRPRKNDHRANQSLSLEAPISKQPKQQPMTNTFTHRMKLRPYLRNKFSLAGALALVSALVLALPRLEAVNVPIEEAMTMVGGHVTVNDDDANANEEWDKDDTGSLPNTNPKLREFIINIKQTGRPGELTIYDSGLTIGGVVHAKLWKDANKTAPFELKWPVNGNVVESFPLWVEGIQSTEKIDSLELKVIYEPYELDGKAEASVKFGVFQADLDIDSNNDDGLSASGYDDAEDKVE</sequence>
<protein>
    <submittedName>
        <fullName evidence="3">Uncharacterized protein</fullName>
    </submittedName>
</protein>
<keyword evidence="2" id="KW-0472">Membrane</keyword>